<reference evidence="1 2" key="1">
    <citation type="submission" date="2021-03" db="EMBL/GenBank/DDBJ databases">
        <title>Genomic Encyclopedia of Type Strains, Phase IV (KMG-IV): sequencing the most valuable type-strain genomes for metagenomic binning, comparative biology and taxonomic classification.</title>
        <authorList>
            <person name="Goeker M."/>
        </authorList>
    </citation>
    <scope>NUCLEOTIDE SEQUENCE [LARGE SCALE GENOMIC DNA]</scope>
    <source>
        <strain evidence="1 2">DSM 27563</strain>
    </source>
</reference>
<dbReference type="EMBL" id="JAGGLJ010000003">
    <property type="protein sequence ID" value="MBP2024817.1"/>
    <property type="molecule type" value="Genomic_DNA"/>
</dbReference>
<sequence length="223" mass="26671">MKITFVKHSCYTVESKNYYLVFDYIGGELNIPKDKKVIFFSTHRHADHFIEEIFELKADYYVLSDDIETNPPENTLIVSPDNEYNLFDLLIKTTGSTDEGVAFYVKGDDFSVIHAGDLNHWVWDRYTKEDRDHMKVWFESEVDKFKDLDVDVVMMVVDPRMKDSYDLTGKYFLENTSAKYYFPMHMWEDFNLSQKFKDKYQDKFKDKIIMTVEHDNQEFDLKI</sequence>
<gene>
    <name evidence="1" type="ORF">J2Z71_000340</name>
</gene>
<dbReference type="InterPro" id="IPR036866">
    <property type="entry name" value="RibonucZ/Hydroxyglut_hydro"/>
</dbReference>
<dbReference type="PANTHER" id="PTHR42967:SF1">
    <property type="entry name" value="MBL FOLD METALLO-HYDROLASE"/>
    <property type="match status" value="1"/>
</dbReference>
<accession>A0ABS4KAL2</accession>
<evidence type="ECO:0000313" key="1">
    <source>
        <dbReference type="EMBL" id="MBP2024817.1"/>
    </source>
</evidence>
<protein>
    <submittedName>
        <fullName evidence="1">L-ascorbate metabolism protein UlaG (Beta-lactamase superfamily)</fullName>
    </submittedName>
</protein>
<dbReference type="Gene3D" id="3.60.15.10">
    <property type="entry name" value="Ribonuclease Z/Hydroxyacylglutathione hydrolase-like"/>
    <property type="match status" value="1"/>
</dbReference>
<organism evidence="1 2">
    <name type="scientific">Peptoniphilus stercorisuis</name>
    <dbReference type="NCBI Taxonomy" id="1436965"/>
    <lineage>
        <taxon>Bacteria</taxon>
        <taxon>Bacillati</taxon>
        <taxon>Bacillota</taxon>
        <taxon>Tissierellia</taxon>
        <taxon>Tissierellales</taxon>
        <taxon>Peptoniphilaceae</taxon>
        <taxon>Peptoniphilus</taxon>
    </lineage>
</organism>
<dbReference type="PANTHER" id="PTHR42967">
    <property type="entry name" value="METAL DEPENDENT HYDROLASE"/>
    <property type="match status" value="1"/>
</dbReference>
<dbReference type="Proteomes" id="UP001519306">
    <property type="component" value="Unassembled WGS sequence"/>
</dbReference>
<dbReference type="SUPFAM" id="SSF56281">
    <property type="entry name" value="Metallo-hydrolase/oxidoreductase"/>
    <property type="match status" value="1"/>
</dbReference>
<dbReference type="RefSeq" id="WP_210060125.1">
    <property type="nucleotide sequence ID" value="NZ_JAGGLJ010000003.1"/>
</dbReference>
<keyword evidence="2" id="KW-1185">Reference proteome</keyword>
<comment type="caution">
    <text evidence="1">The sequence shown here is derived from an EMBL/GenBank/DDBJ whole genome shotgun (WGS) entry which is preliminary data.</text>
</comment>
<proteinExistence type="predicted"/>
<dbReference type="Pfam" id="PF13483">
    <property type="entry name" value="Lactamase_B_3"/>
    <property type="match status" value="1"/>
</dbReference>
<name>A0ABS4KAL2_9FIRM</name>
<evidence type="ECO:0000313" key="2">
    <source>
        <dbReference type="Proteomes" id="UP001519306"/>
    </source>
</evidence>